<evidence type="ECO:0000313" key="3">
    <source>
        <dbReference type="Proteomes" id="UP001187531"/>
    </source>
</evidence>
<dbReference type="InterPro" id="IPR007757">
    <property type="entry name" value="MT-A70-like"/>
</dbReference>
<dbReference type="PROSITE" id="PS51143">
    <property type="entry name" value="MT_A70"/>
    <property type="match status" value="1"/>
</dbReference>
<dbReference type="InterPro" id="IPR002052">
    <property type="entry name" value="DNA_methylase_N6_adenine_CS"/>
</dbReference>
<dbReference type="PANTHER" id="PTHR12829">
    <property type="entry name" value="N6-ADENOSINE-METHYLTRANSFERASE"/>
    <property type="match status" value="1"/>
</dbReference>
<reference evidence="2" key="1">
    <citation type="submission" date="2023-07" db="EMBL/GenBank/DDBJ databases">
        <title>Chromosome-level genome assembly of Artemia franciscana.</title>
        <authorList>
            <person name="Jo E."/>
        </authorList>
    </citation>
    <scope>NUCLEOTIDE SEQUENCE</scope>
    <source>
        <tissue evidence="2">Whole body</tissue>
    </source>
</reference>
<dbReference type="Pfam" id="PF05063">
    <property type="entry name" value="MT-A70"/>
    <property type="match status" value="1"/>
</dbReference>
<dbReference type="PROSITE" id="PS00092">
    <property type="entry name" value="N6_MTASE"/>
    <property type="match status" value="1"/>
</dbReference>
<dbReference type="Gene3D" id="3.40.50.150">
    <property type="entry name" value="Vaccinia Virus protein VP39"/>
    <property type="match status" value="1"/>
</dbReference>
<evidence type="ECO:0000256" key="1">
    <source>
        <dbReference type="PROSITE-ProRule" id="PRU00489"/>
    </source>
</evidence>
<comment type="similarity">
    <text evidence="1">Belongs to the MT-A70-like family.</text>
</comment>
<evidence type="ECO:0008006" key="4">
    <source>
        <dbReference type="Google" id="ProtNLM"/>
    </source>
</evidence>
<dbReference type="EMBL" id="JAVRJZ010000011">
    <property type="protein sequence ID" value="KAK2717208.1"/>
    <property type="molecule type" value="Genomic_DNA"/>
</dbReference>
<keyword evidence="3" id="KW-1185">Reference proteome</keyword>
<dbReference type="PANTHER" id="PTHR12829:SF4">
    <property type="entry name" value="N(6)-ADENINE-SPECIFIC METHYLTRANSFERASE METTL4"/>
    <property type="match status" value="1"/>
</dbReference>
<dbReference type="GO" id="GO:0005634">
    <property type="term" value="C:nucleus"/>
    <property type="evidence" value="ECO:0007669"/>
    <property type="project" value="TreeGrafter"/>
</dbReference>
<sequence>MTVLIEKEIGYFLCHRRWSSSNNKAGIPKMILCKDLFEIDCPFLFDLQAQKIAKNWFNKEKDMGRPMKNLPKDELEIIEHVSEIVRSAKEAGYLRDSSNSCDYHENNKKAREFVKCFLSNKKALPYGKFSSTDQKILSLNGTNYLFFPNASAVVCNILSIDVSEFNDKFNLIVIDPPWVNKMVSRKRKRNESHGYDLMEIHEIQKLPVKDLLSENGLVALWCTNKAAFRSFALQKFFECWNVELVATWYWIKVTTSGELTTPIGKNKKPFEILLLGRNKNCVNYKPVPSHRIIVSIPAAIHSFKPPLDEVLKPYIQDEPRCLEMFSRSLIPNWTSIGLEAFQLQDIALYEPLEENK</sequence>
<gene>
    <name evidence="2" type="ORF">QYM36_007353</name>
</gene>
<protein>
    <recommendedName>
        <fullName evidence="4">Methyltransferase-like protein 4</fullName>
    </recommendedName>
</protein>
<dbReference type="GO" id="GO:0003676">
    <property type="term" value="F:nucleic acid binding"/>
    <property type="evidence" value="ECO:0007669"/>
    <property type="project" value="InterPro"/>
</dbReference>
<dbReference type="SUPFAM" id="SSF53335">
    <property type="entry name" value="S-adenosyl-L-methionine-dependent methyltransferases"/>
    <property type="match status" value="1"/>
</dbReference>
<dbReference type="AlphaFoldDB" id="A0AA88L377"/>
<dbReference type="GO" id="GO:0008168">
    <property type="term" value="F:methyltransferase activity"/>
    <property type="evidence" value="ECO:0007669"/>
    <property type="project" value="InterPro"/>
</dbReference>
<dbReference type="Proteomes" id="UP001187531">
    <property type="component" value="Unassembled WGS sequence"/>
</dbReference>
<organism evidence="2 3">
    <name type="scientific">Artemia franciscana</name>
    <name type="common">Brine shrimp</name>
    <name type="synonym">Artemia sanfranciscana</name>
    <dbReference type="NCBI Taxonomy" id="6661"/>
    <lineage>
        <taxon>Eukaryota</taxon>
        <taxon>Metazoa</taxon>
        <taxon>Ecdysozoa</taxon>
        <taxon>Arthropoda</taxon>
        <taxon>Crustacea</taxon>
        <taxon>Branchiopoda</taxon>
        <taxon>Anostraca</taxon>
        <taxon>Artemiidae</taxon>
        <taxon>Artemia</taxon>
    </lineage>
</organism>
<dbReference type="GO" id="GO:0032259">
    <property type="term" value="P:methylation"/>
    <property type="evidence" value="ECO:0007669"/>
    <property type="project" value="InterPro"/>
</dbReference>
<proteinExistence type="inferred from homology"/>
<name>A0AA88L377_ARTSF</name>
<evidence type="ECO:0000313" key="2">
    <source>
        <dbReference type="EMBL" id="KAK2717208.1"/>
    </source>
</evidence>
<comment type="caution">
    <text evidence="2">The sequence shown here is derived from an EMBL/GenBank/DDBJ whole genome shotgun (WGS) entry which is preliminary data.</text>
</comment>
<dbReference type="InterPro" id="IPR029063">
    <property type="entry name" value="SAM-dependent_MTases_sf"/>
</dbReference>
<accession>A0AA88L377</accession>